<feature type="transmembrane region" description="Helical" evidence="19">
    <location>
        <begin position="99"/>
        <end position="120"/>
    </location>
</feature>
<evidence type="ECO:0000256" key="8">
    <source>
        <dbReference type="ARBA" id="ARBA00022777"/>
    </source>
</evidence>
<proteinExistence type="inferred from homology"/>
<organism evidence="20 21">
    <name type="scientific">Virgibacillus necropolis</name>
    <dbReference type="NCBI Taxonomy" id="163877"/>
    <lineage>
        <taxon>Bacteria</taxon>
        <taxon>Bacillati</taxon>
        <taxon>Bacillota</taxon>
        <taxon>Bacilli</taxon>
        <taxon>Bacillales</taxon>
        <taxon>Bacillaceae</taxon>
        <taxon>Virgibacillus</taxon>
    </lineage>
</organism>
<dbReference type="Proteomes" id="UP000204391">
    <property type="component" value="Chromosome"/>
</dbReference>
<feature type="binding site" evidence="18">
    <location>
        <position position="79"/>
    </location>
    <ligand>
        <name>a divalent metal cation</name>
        <dbReference type="ChEBI" id="CHEBI:60240"/>
    </ligand>
</feature>
<evidence type="ECO:0000256" key="7">
    <source>
        <dbReference type="ARBA" id="ARBA00022741"/>
    </source>
</evidence>
<keyword evidence="4" id="KW-0444">Lipid biosynthesis</keyword>
<evidence type="ECO:0000256" key="1">
    <source>
        <dbReference type="ARBA" id="ARBA00004651"/>
    </source>
</evidence>
<dbReference type="GO" id="GO:0016301">
    <property type="term" value="F:kinase activity"/>
    <property type="evidence" value="ECO:0007669"/>
    <property type="project" value="UniProtKB-KW"/>
</dbReference>
<keyword evidence="11" id="KW-0443">Lipid metabolism</keyword>
<feature type="binding site" evidence="17">
    <location>
        <begin position="97"/>
        <end position="98"/>
    </location>
    <ligand>
        <name>ATP</name>
        <dbReference type="ChEBI" id="CHEBI:30616"/>
    </ligand>
</feature>
<sequence>MRSNLGGKSRKRRSIGFSFAWNGLMEMIKSERNFRIHLIVTIIVITLGALVGLSHLEWMITTLVIGTVLVAETTNTAVEKLIDYLKPDIHPSAKVIKDIAAGAVLIAAITAFIIGCLLFIPKVYHLLL</sequence>
<evidence type="ECO:0000256" key="4">
    <source>
        <dbReference type="ARBA" id="ARBA00022516"/>
    </source>
</evidence>
<feature type="binding site" evidence="18">
    <location>
        <position position="31"/>
    </location>
    <ligand>
        <name>a divalent metal cation</name>
        <dbReference type="ChEBI" id="CHEBI:60240"/>
    </ligand>
</feature>
<dbReference type="InterPro" id="IPR036945">
    <property type="entry name" value="DAGK_sf"/>
</dbReference>
<keyword evidence="8 20" id="KW-0418">Kinase</keyword>
<keyword evidence="13" id="KW-0594">Phospholipid biosynthesis</keyword>
<evidence type="ECO:0000313" key="20">
    <source>
        <dbReference type="EMBL" id="ASN05197.1"/>
    </source>
</evidence>
<evidence type="ECO:0000256" key="2">
    <source>
        <dbReference type="ARBA" id="ARBA00005967"/>
    </source>
</evidence>
<keyword evidence="3" id="KW-1003">Cell membrane</keyword>
<comment type="cofactor">
    <cofactor evidence="18">
        <name>Mg(2+)</name>
        <dbReference type="ChEBI" id="CHEBI:18420"/>
    </cofactor>
    <text evidence="18">Mn(2+), Zn(2+), Cd(2+) and Co(2+) support activity to lesser extents.</text>
</comment>
<keyword evidence="21" id="KW-1185">Reference proteome</keyword>
<keyword evidence="9 17" id="KW-0067">ATP-binding</keyword>
<evidence type="ECO:0000313" key="21">
    <source>
        <dbReference type="Proteomes" id="UP000204391"/>
    </source>
</evidence>
<feature type="binding site" evidence="16">
    <location>
        <position position="72"/>
    </location>
    <ligand>
        <name>substrate</name>
    </ligand>
</feature>
<feature type="binding site" evidence="17">
    <location>
        <position position="12"/>
    </location>
    <ligand>
        <name>ATP</name>
        <dbReference type="ChEBI" id="CHEBI:30616"/>
    </ligand>
</feature>
<dbReference type="Gene3D" id="1.10.287.3610">
    <property type="match status" value="1"/>
</dbReference>
<dbReference type="CDD" id="cd14265">
    <property type="entry name" value="UDPK_IM_like"/>
    <property type="match status" value="1"/>
</dbReference>
<comment type="subcellular location">
    <subcellularLocation>
        <location evidence="1">Cell membrane</location>
        <topology evidence="1">Multi-pass membrane protein</topology>
    </subcellularLocation>
</comment>
<evidence type="ECO:0000256" key="18">
    <source>
        <dbReference type="PIRSR" id="PIRSR600829-4"/>
    </source>
</evidence>
<dbReference type="KEGG" id="vne:CFK40_09295"/>
<keyword evidence="6 19" id="KW-0812">Transmembrane</keyword>
<evidence type="ECO:0000256" key="3">
    <source>
        <dbReference type="ARBA" id="ARBA00022475"/>
    </source>
</evidence>
<name>A0A221MC38_9BACI</name>
<evidence type="ECO:0000256" key="19">
    <source>
        <dbReference type="SAM" id="Phobius"/>
    </source>
</evidence>
<accession>A0A221MC38</accession>
<feature type="transmembrane region" description="Helical" evidence="19">
    <location>
        <begin position="34"/>
        <end position="52"/>
    </location>
</feature>
<keyword evidence="14" id="KW-1208">Phospholipid metabolism</keyword>
<feature type="binding site" evidence="17">
    <location>
        <position position="79"/>
    </location>
    <ligand>
        <name>ATP</name>
        <dbReference type="ChEBI" id="CHEBI:30616"/>
    </ligand>
</feature>
<dbReference type="GO" id="GO:0008654">
    <property type="term" value="P:phospholipid biosynthetic process"/>
    <property type="evidence" value="ECO:0007669"/>
    <property type="project" value="UniProtKB-KW"/>
</dbReference>
<dbReference type="GO" id="GO:0046872">
    <property type="term" value="F:metal ion binding"/>
    <property type="evidence" value="ECO:0007669"/>
    <property type="project" value="UniProtKB-KW"/>
</dbReference>
<gene>
    <name evidence="20" type="ORF">CFK40_09295</name>
</gene>
<evidence type="ECO:0000256" key="11">
    <source>
        <dbReference type="ARBA" id="ARBA00023098"/>
    </source>
</evidence>
<dbReference type="AlphaFoldDB" id="A0A221MC38"/>
<protein>
    <submittedName>
        <fullName evidence="20">Diacylglycerol kinase</fullName>
    </submittedName>
</protein>
<evidence type="ECO:0000256" key="10">
    <source>
        <dbReference type="ARBA" id="ARBA00022989"/>
    </source>
</evidence>
<evidence type="ECO:0000256" key="16">
    <source>
        <dbReference type="PIRSR" id="PIRSR600829-2"/>
    </source>
</evidence>
<evidence type="ECO:0000256" key="9">
    <source>
        <dbReference type="ARBA" id="ARBA00022840"/>
    </source>
</evidence>
<dbReference type="InterPro" id="IPR033717">
    <property type="entry name" value="UDPK"/>
</dbReference>
<feature type="binding site" evidence="16">
    <location>
        <position position="12"/>
    </location>
    <ligand>
        <name>substrate</name>
    </ligand>
</feature>
<keyword evidence="7 17" id="KW-0547">Nucleotide-binding</keyword>
<evidence type="ECO:0000256" key="6">
    <source>
        <dbReference type="ARBA" id="ARBA00022692"/>
    </source>
</evidence>
<dbReference type="EMBL" id="CP022437">
    <property type="protein sequence ID" value="ASN05197.1"/>
    <property type="molecule type" value="Genomic_DNA"/>
</dbReference>
<dbReference type="GO" id="GO:0005886">
    <property type="term" value="C:plasma membrane"/>
    <property type="evidence" value="ECO:0007669"/>
    <property type="project" value="UniProtKB-SubCell"/>
</dbReference>
<dbReference type="PANTHER" id="PTHR34299:SF1">
    <property type="entry name" value="DIACYLGLYCEROL KINASE"/>
    <property type="match status" value="1"/>
</dbReference>
<keyword evidence="12 19" id="KW-0472">Membrane</keyword>
<keyword evidence="5" id="KW-0808">Transferase</keyword>
<comment type="similarity">
    <text evidence="2">Belongs to the bacterial diacylglycerol kinase family.</text>
</comment>
<dbReference type="RefSeq" id="WP_089532047.1">
    <property type="nucleotide sequence ID" value="NZ_CP022437.1"/>
</dbReference>
<evidence type="ECO:0000256" key="12">
    <source>
        <dbReference type="ARBA" id="ARBA00023136"/>
    </source>
</evidence>
<keyword evidence="18" id="KW-0479">Metal-binding</keyword>
<dbReference type="Pfam" id="PF01219">
    <property type="entry name" value="DAGK_prokar"/>
    <property type="match status" value="1"/>
</dbReference>
<evidence type="ECO:0000256" key="13">
    <source>
        <dbReference type="ARBA" id="ARBA00023209"/>
    </source>
</evidence>
<dbReference type="InterPro" id="IPR000829">
    <property type="entry name" value="DAGK"/>
</dbReference>
<dbReference type="PANTHER" id="PTHR34299">
    <property type="entry name" value="DIACYLGLYCEROL KINASE"/>
    <property type="match status" value="1"/>
</dbReference>
<evidence type="ECO:0000256" key="15">
    <source>
        <dbReference type="PIRSR" id="PIRSR600829-1"/>
    </source>
</evidence>
<dbReference type="OrthoDB" id="9789934at2"/>
<keyword evidence="18" id="KW-0460">Magnesium</keyword>
<feature type="binding site" evidence="17">
    <location>
        <position position="31"/>
    </location>
    <ligand>
        <name>ATP</name>
        <dbReference type="ChEBI" id="CHEBI:30616"/>
    </ligand>
</feature>
<dbReference type="GO" id="GO:0005524">
    <property type="term" value="F:ATP binding"/>
    <property type="evidence" value="ECO:0007669"/>
    <property type="project" value="UniProtKB-KW"/>
</dbReference>
<evidence type="ECO:0000256" key="14">
    <source>
        <dbReference type="ARBA" id="ARBA00023264"/>
    </source>
</evidence>
<keyword evidence="10 19" id="KW-1133">Transmembrane helix</keyword>
<evidence type="ECO:0000256" key="5">
    <source>
        <dbReference type="ARBA" id="ARBA00022679"/>
    </source>
</evidence>
<feature type="active site" description="Proton acceptor" evidence="15">
    <location>
        <position position="72"/>
    </location>
</feature>
<reference evidence="20 21" key="1">
    <citation type="journal article" date="2003" name="Int. J. Syst. Evol. Microbiol.">
        <title>Virgibacillus carmonensis sp. nov., Virgibacillus necropolis sp. nov. and Virgibacillus picturae sp. nov., three novel species isolated from deteriorated mural paintings, transfer of the species of the genus salibacillus to Virgibacillus, as Virgibacillus marismortui comb. nov. and Virgibacillus salexigens comb. nov., and emended description of the genus Virgibacillus.</title>
        <authorList>
            <person name="Heyrman J."/>
            <person name="Logan N.A."/>
            <person name="Busse H.J."/>
            <person name="Balcaen A."/>
            <person name="Lebbe L."/>
            <person name="Rodriguez-Diaz M."/>
            <person name="Swings J."/>
            <person name="De Vos P."/>
        </authorList>
    </citation>
    <scope>NUCLEOTIDE SEQUENCE [LARGE SCALE GENOMIC DNA]</scope>
    <source>
        <strain evidence="20 21">LMG 19488</strain>
    </source>
</reference>
<evidence type="ECO:0000256" key="17">
    <source>
        <dbReference type="PIRSR" id="PIRSR600829-3"/>
    </source>
</evidence>